<dbReference type="OrthoDB" id="2474199at2"/>
<dbReference type="AlphaFoldDB" id="A0A502IK81"/>
<name>A0A502IK81_BRELA</name>
<accession>A0A502IK81</accession>
<keyword evidence="2" id="KW-1185">Reference proteome</keyword>
<evidence type="ECO:0000313" key="2">
    <source>
        <dbReference type="Proteomes" id="UP000319432"/>
    </source>
</evidence>
<gene>
    <name evidence="1" type="ORF">EEL30_04415</name>
</gene>
<dbReference type="Proteomes" id="UP000319432">
    <property type="component" value="Chromosome"/>
</dbReference>
<dbReference type="EMBL" id="CP033464">
    <property type="protein sequence ID" value="QDX91680.1"/>
    <property type="molecule type" value="Genomic_DNA"/>
</dbReference>
<evidence type="ECO:0000313" key="1">
    <source>
        <dbReference type="EMBL" id="QDX91680.1"/>
    </source>
</evidence>
<proteinExistence type="predicted"/>
<sequence>MVFSLINGLFSGLLLSAFLAIGDGLFQTSTFQVLLDVSYVPGMENTPPLLAFLIHLVISVAIAFAFIYFYPKGNGKKIVIYVTLWNLAFLILFFPFTYLSQGVYTASNILMWFFGHLLYTVFLTYQIER</sequence>
<organism evidence="1 2">
    <name type="scientific">Brevibacillus laterosporus</name>
    <name type="common">Bacillus laterosporus</name>
    <dbReference type="NCBI Taxonomy" id="1465"/>
    <lineage>
        <taxon>Bacteria</taxon>
        <taxon>Bacillati</taxon>
        <taxon>Bacillota</taxon>
        <taxon>Bacilli</taxon>
        <taxon>Bacillales</taxon>
        <taxon>Paenibacillaceae</taxon>
        <taxon>Brevibacillus</taxon>
    </lineage>
</organism>
<reference evidence="1 2" key="1">
    <citation type="submission" date="2018-11" db="EMBL/GenBank/DDBJ databases">
        <title>Phylogenetic determinants of toxin gene distribution in genomes of Brevibacillus laterosporus.</title>
        <authorList>
            <person name="Glare T.R."/>
            <person name="Durrant A."/>
            <person name="Berry C."/>
            <person name="Palma L."/>
            <person name="Ormskirk M."/>
            <person name="Cox M.O."/>
        </authorList>
    </citation>
    <scope>NUCLEOTIDE SEQUENCE [LARGE SCALE GENOMIC DNA]</scope>
    <source>
        <strain evidence="1 2">1821L</strain>
    </source>
</reference>
<protein>
    <submittedName>
        <fullName evidence="1">Uncharacterized protein</fullName>
    </submittedName>
</protein>